<comment type="caution">
    <text evidence="1">The sequence shown here is derived from an EMBL/GenBank/DDBJ whole genome shotgun (WGS) entry which is preliminary data.</text>
</comment>
<dbReference type="AlphaFoldDB" id="X1S3W9"/>
<protein>
    <submittedName>
        <fullName evidence="1">Uncharacterized protein</fullName>
    </submittedName>
</protein>
<feature type="non-terminal residue" evidence="1">
    <location>
        <position position="1"/>
    </location>
</feature>
<evidence type="ECO:0000313" key="1">
    <source>
        <dbReference type="EMBL" id="GAI87583.1"/>
    </source>
</evidence>
<gene>
    <name evidence="1" type="ORF">S12H4_17974</name>
</gene>
<accession>X1S3W9</accession>
<sequence length="48" mass="5778">DHLYNLREQYYSDGKPYYLLDFWNGYEEGISGRYGRAGYQCLHIEPAR</sequence>
<organism evidence="1">
    <name type="scientific">marine sediment metagenome</name>
    <dbReference type="NCBI Taxonomy" id="412755"/>
    <lineage>
        <taxon>unclassified sequences</taxon>
        <taxon>metagenomes</taxon>
        <taxon>ecological metagenomes</taxon>
    </lineage>
</organism>
<proteinExistence type="predicted"/>
<dbReference type="EMBL" id="BARW01008837">
    <property type="protein sequence ID" value="GAI87583.1"/>
    <property type="molecule type" value="Genomic_DNA"/>
</dbReference>
<name>X1S3W9_9ZZZZ</name>
<reference evidence="1" key="1">
    <citation type="journal article" date="2014" name="Front. Microbiol.">
        <title>High frequency of phylogenetically diverse reductive dehalogenase-homologous genes in deep subseafloor sedimentary metagenomes.</title>
        <authorList>
            <person name="Kawai M."/>
            <person name="Futagami T."/>
            <person name="Toyoda A."/>
            <person name="Takaki Y."/>
            <person name="Nishi S."/>
            <person name="Hori S."/>
            <person name="Arai W."/>
            <person name="Tsubouchi T."/>
            <person name="Morono Y."/>
            <person name="Uchiyama I."/>
            <person name="Ito T."/>
            <person name="Fujiyama A."/>
            <person name="Inagaki F."/>
            <person name="Takami H."/>
        </authorList>
    </citation>
    <scope>NUCLEOTIDE SEQUENCE</scope>
    <source>
        <strain evidence="1">Expedition CK06-06</strain>
    </source>
</reference>